<feature type="signal peptide" evidence="1">
    <location>
        <begin position="1"/>
        <end position="20"/>
    </location>
</feature>
<evidence type="ECO:0000313" key="3">
    <source>
        <dbReference type="EMBL" id="PQJ11726.1"/>
    </source>
</evidence>
<comment type="caution">
    <text evidence="3">The sequence shown here is derived from an EMBL/GenBank/DDBJ whole genome shotgun (WGS) entry which is preliminary data.</text>
</comment>
<reference evidence="3 4" key="1">
    <citation type="submission" date="2018-01" db="EMBL/GenBank/DDBJ databases">
        <title>A novel member of the phylum Bacteroidetes isolated from glacier ice.</title>
        <authorList>
            <person name="Liu Q."/>
            <person name="Xin Y.-H."/>
        </authorList>
    </citation>
    <scope>NUCLEOTIDE SEQUENCE [LARGE SCALE GENOMIC DNA]</scope>
    <source>
        <strain evidence="3 4">RB1R16</strain>
    </source>
</reference>
<evidence type="ECO:0000256" key="1">
    <source>
        <dbReference type="SAM" id="SignalP"/>
    </source>
</evidence>
<protein>
    <submittedName>
        <fullName evidence="3">DUF4833 domain-containing protein</fullName>
    </submittedName>
</protein>
<sequence>MLRFTLLPALLCLFTMISHGQTTFPTPADSKERLFYLQRDPNTNTIVYDINYMADGSINTVDPVHVYWIKYMKGGQKEELLEIEKKFAYGAKTEIVDAAEKTFKLNLVAYKSIDIMLKPAPAKSPKKYNAFVSVNGKTIALNKVYLKINGGSPMNPNIEYIEFTGKDHKTGKPVVEKIKPEKPS</sequence>
<feature type="domain" description="DUF4833" evidence="2">
    <location>
        <begin position="35"/>
        <end position="177"/>
    </location>
</feature>
<dbReference type="Proteomes" id="UP000239872">
    <property type="component" value="Unassembled WGS sequence"/>
</dbReference>
<name>A0A2S7SYX4_9BACT</name>
<organism evidence="3 4">
    <name type="scientific">Flavipsychrobacter stenotrophus</name>
    <dbReference type="NCBI Taxonomy" id="2077091"/>
    <lineage>
        <taxon>Bacteria</taxon>
        <taxon>Pseudomonadati</taxon>
        <taxon>Bacteroidota</taxon>
        <taxon>Chitinophagia</taxon>
        <taxon>Chitinophagales</taxon>
        <taxon>Chitinophagaceae</taxon>
        <taxon>Flavipsychrobacter</taxon>
    </lineage>
</organism>
<dbReference type="RefSeq" id="WP_105038606.1">
    <property type="nucleotide sequence ID" value="NZ_PPSL01000002.1"/>
</dbReference>
<gene>
    <name evidence="3" type="ORF">CJD36_007990</name>
</gene>
<dbReference type="Pfam" id="PF16117">
    <property type="entry name" value="DUF4833"/>
    <property type="match status" value="1"/>
</dbReference>
<accession>A0A2S7SYX4</accession>
<dbReference type="EMBL" id="PPSL01000002">
    <property type="protein sequence ID" value="PQJ11726.1"/>
    <property type="molecule type" value="Genomic_DNA"/>
</dbReference>
<dbReference type="AlphaFoldDB" id="A0A2S7SYX4"/>
<evidence type="ECO:0000313" key="4">
    <source>
        <dbReference type="Proteomes" id="UP000239872"/>
    </source>
</evidence>
<proteinExistence type="predicted"/>
<evidence type="ECO:0000259" key="2">
    <source>
        <dbReference type="Pfam" id="PF16117"/>
    </source>
</evidence>
<dbReference type="InterPro" id="IPR032269">
    <property type="entry name" value="DUF4833"/>
</dbReference>
<dbReference type="OrthoDB" id="9785831at2"/>
<keyword evidence="4" id="KW-1185">Reference proteome</keyword>
<feature type="chain" id="PRO_5015573184" evidence="1">
    <location>
        <begin position="21"/>
        <end position="184"/>
    </location>
</feature>
<keyword evidence="1" id="KW-0732">Signal</keyword>